<feature type="transmembrane region" description="Helical" evidence="13">
    <location>
        <begin position="90"/>
        <end position="110"/>
    </location>
</feature>
<evidence type="ECO:0000256" key="10">
    <source>
        <dbReference type="ARBA" id="ARBA00035449"/>
    </source>
</evidence>
<evidence type="ECO:0000256" key="6">
    <source>
        <dbReference type="ARBA" id="ARBA00022989"/>
    </source>
</evidence>
<feature type="region of interest" description="Disordered" evidence="12">
    <location>
        <begin position="1"/>
        <end position="24"/>
    </location>
</feature>
<evidence type="ECO:0000256" key="3">
    <source>
        <dbReference type="ARBA" id="ARBA00008090"/>
    </source>
</evidence>
<comment type="subcellular location">
    <subcellularLocation>
        <location evidence="2">Cytoplasm</location>
        <location evidence="2">Perinuclear region</location>
    </subcellularLocation>
    <subcellularLocation>
        <location evidence="1">Lysosome membrane</location>
        <topology evidence="1">Multi-pass membrane protein</topology>
    </subcellularLocation>
</comment>
<dbReference type="Pfam" id="PF10164">
    <property type="entry name" value="BRI3"/>
    <property type="match status" value="1"/>
</dbReference>
<dbReference type="OMA" id="NCHATFP"/>
<evidence type="ECO:0000256" key="4">
    <source>
        <dbReference type="ARBA" id="ARBA00022490"/>
    </source>
</evidence>
<dbReference type="InterPro" id="IPR019317">
    <property type="entry name" value="BRI3"/>
</dbReference>
<sequence length="124" mass="13273">MSNIYPPPPPPYEPPNPPPYAPLNPENKVYVQGVVPPGRSTAYVTSTNYGSIPTGSNTTIVVEPATVTSVLLVGGCPACRVGVLNEEFSLGGLCCAFWFFPIGILCCLAMRERRCTNCHATFPL</sequence>
<dbReference type="KEGG" id="hazt:108673939"/>
<evidence type="ECO:0000256" key="7">
    <source>
        <dbReference type="ARBA" id="ARBA00023136"/>
    </source>
</evidence>
<dbReference type="OrthoDB" id="2564984at2759"/>
<keyword evidence="7 13" id="KW-0472">Membrane</keyword>
<comment type="similarity">
    <text evidence="3">Belongs to the BRI3 family.</text>
</comment>
<dbReference type="AlphaFoldDB" id="A0A8B7NUA8"/>
<keyword evidence="6 13" id="KW-1133">Transmembrane helix</keyword>
<dbReference type="RefSeq" id="XP_018017318.1">
    <property type="nucleotide sequence ID" value="XM_018161829.2"/>
</dbReference>
<protein>
    <recommendedName>
        <fullName evidence="9">Membrane protein BRI3</fullName>
    </recommendedName>
    <alternativeName>
        <fullName evidence="10">Brain protein I3</fullName>
    </alternativeName>
</protein>
<evidence type="ECO:0000256" key="2">
    <source>
        <dbReference type="ARBA" id="ARBA00004556"/>
    </source>
</evidence>
<proteinExistence type="inferred from homology"/>
<evidence type="ECO:0000256" key="13">
    <source>
        <dbReference type="SAM" id="Phobius"/>
    </source>
</evidence>
<dbReference type="GO" id="GO:0048471">
    <property type="term" value="C:perinuclear region of cytoplasm"/>
    <property type="evidence" value="ECO:0007669"/>
    <property type="project" value="UniProtKB-SubCell"/>
</dbReference>
<keyword evidence="14" id="KW-1185">Reference proteome</keyword>
<evidence type="ECO:0000313" key="15">
    <source>
        <dbReference type="RefSeq" id="XP_018017318.1"/>
    </source>
</evidence>
<evidence type="ECO:0000256" key="12">
    <source>
        <dbReference type="SAM" id="MobiDB-lite"/>
    </source>
</evidence>
<evidence type="ECO:0000313" key="14">
    <source>
        <dbReference type="Proteomes" id="UP000694843"/>
    </source>
</evidence>
<organism evidence="14 15">
    <name type="scientific">Hyalella azteca</name>
    <name type="common">Amphipod</name>
    <dbReference type="NCBI Taxonomy" id="294128"/>
    <lineage>
        <taxon>Eukaryota</taxon>
        <taxon>Metazoa</taxon>
        <taxon>Ecdysozoa</taxon>
        <taxon>Arthropoda</taxon>
        <taxon>Crustacea</taxon>
        <taxon>Multicrustacea</taxon>
        <taxon>Malacostraca</taxon>
        <taxon>Eumalacostraca</taxon>
        <taxon>Peracarida</taxon>
        <taxon>Amphipoda</taxon>
        <taxon>Senticaudata</taxon>
        <taxon>Talitrida</taxon>
        <taxon>Talitroidea</taxon>
        <taxon>Hyalellidae</taxon>
        <taxon>Hyalella</taxon>
    </lineage>
</organism>
<keyword evidence="4" id="KW-0963">Cytoplasm</keyword>
<evidence type="ECO:0000256" key="11">
    <source>
        <dbReference type="ARBA" id="ARBA00046593"/>
    </source>
</evidence>
<evidence type="ECO:0000256" key="1">
    <source>
        <dbReference type="ARBA" id="ARBA00004155"/>
    </source>
</evidence>
<keyword evidence="5 13" id="KW-0812">Transmembrane</keyword>
<dbReference type="GeneID" id="108673939"/>
<evidence type="ECO:0000256" key="9">
    <source>
        <dbReference type="ARBA" id="ARBA00035284"/>
    </source>
</evidence>
<gene>
    <name evidence="15" type="primary">LOC108673939</name>
</gene>
<accession>A0A8B7NUA8</accession>
<evidence type="ECO:0000256" key="8">
    <source>
        <dbReference type="ARBA" id="ARBA00023228"/>
    </source>
</evidence>
<dbReference type="PANTHER" id="PTHR13551">
    <property type="entry name" value="BRAIN PROTEIN I3"/>
    <property type="match status" value="1"/>
</dbReference>
<comment type="subunit">
    <text evidence="11">Interacts with BRI3BP. Interacts with MGAT1 and IFITM3.</text>
</comment>
<feature type="compositionally biased region" description="Pro residues" evidence="12">
    <location>
        <begin position="1"/>
        <end position="22"/>
    </location>
</feature>
<reference evidence="15" key="1">
    <citation type="submission" date="2025-08" db="UniProtKB">
        <authorList>
            <consortium name="RefSeq"/>
        </authorList>
    </citation>
    <scope>IDENTIFICATION</scope>
    <source>
        <tissue evidence="15">Whole organism</tissue>
    </source>
</reference>
<dbReference type="PANTHER" id="PTHR13551:SF1">
    <property type="entry name" value="MEMBRANE PROTEIN BRI3"/>
    <property type="match status" value="1"/>
</dbReference>
<dbReference type="Proteomes" id="UP000694843">
    <property type="component" value="Unplaced"/>
</dbReference>
<dbReference type="GO" id="GO:0005765">
    <property type="term" value="C:lysosomal membrane"/>
    <property type="evidence" value="ECO:0007669"/>
    <property type="project" value="UniProtKB-SubCell"/>
</dbReference>
<keyword evidence="8" id="KW-0458">Lysosome</keyword>
<evidence type="ECO:0000256" key="5">
    <source>
        <dbReference type="ARBA" id="ARBA00022692"/>
    </source>
</evidence>
<name>A0A8B7NUA8_HYAAZ</name>